<dbReference type="InterPro" id="IPR016160">
    <property type="entry name" value="Ald_DH_CS_CYS"/>
</dbReference>
<organism evidence="7 8">
    <name type="scientific">Hydrogenophaga palleronii</name>
    <dbReference type="NCBI Taxonomy" id="65655"/>
    <lineage>
        <taxon>Bacteria</taxon>
        <taxon>Pseudomonadati</taxon>
        <taxon>Pseudomonadota</taxon>
        <taxon>Betaproteobacteria</taxon>
        <taxon>Burkholderiales</taxon>
        <taxon>Comamonadaceae</taxon>
        <taxon>Hydrogenophaga</taxon>
    </lineage>
</organism>
<sequence>MNIPHLINGQTVASHTRFETINPATQEVLAEVAAGGEAEVNAAVQAAKDAFPKWAGLPATERARLMRRLGELIAKHVPEIAQTETNDSGQVIAQTGKQLIPRAADNFHYFAEMCTRVDGHTYPTPTHLNYTLFHPVGVCALISPWNVPFMTATWKVAPCLAFGNTAVLKMSELSPLTAARLGQLALEAGIPPGVLNVVHGFGKEAGEPLCAHPDVRAISFTGSTATGNRIVQSAGLKKFSMELGGKSPFVIFEDADLDRALDAAVFMIFSNNGERCTAGSRILVQQSIYPDFAQKFAERAKRIAVGDPLDEKTIIGPMVSQGHLAKVRSYIELGPKEGATLLCGGLDRPSYAAELPDRVKAGNFVWPTVFADVDNRMRIAQEEIFGPVACLIPFRDEAHAIELANDIQYGLSSYVWTENLGRAHRVAASIEAGMCFVNSQNVRDLRQPFGGTKASGTGREGGTWSYEVFLEPKNVAVSLGSHHIPHWGV</sequence>
<dbReference type="InterPro" id="IPR029510">
    <property type="entry name" value="Ald_DH_CS_GLU"/>
</dbReference>
<comment type="similarity">
    <text evidence="1 5">Belongs to the aldehyde dehydrogenase family.</text>
</comment>
<evidence type="ECO:0000256" key="5">
    <source>
        <dbReference type="RuleBase" id="RU003345"/>
    </source>
</evidence>
<name>A0ABU1WTD8_9BURK</name>
<comment type="caution">
    <text evidence="7">The sequence shown here is derived from an EMBL/GenBank/DDBJ whole genome shotgun (WGS) entry which is preliminary data.</text>
</comment>
<dbReference type="CDD" id="cd07093">
    <property type="entry name" value="ALDH_F8_HMSADH"/>
    <property type="match status" value="1"/>
</dbReference>
<keyword evidence="8" id="KW-1185">Reference proteome</keyword>
<evidence type="ECO:0000313" key="8">
    <source>
        <dbReference type="Proteomes" id="UP001265700"/>
    </source>
</evidence>
<proteinExistence type="inferred from homology"/>
<dbReference type="InterPro" id="IPR011985">
    <property type="entry name" value="DH_HpaE"/>
</dbReference>
<feature type="domain" description="Aldehyde dehydrogenase" evidence="6">
    <location>
        <begin position="15"/>
        <end position="475"/>
    </location>
</feature>
<feature type="active site" evidence="4">
    <location>
        <position position="242"/>
    </location>
</feature>
<dbReference type="InterPro" id="IPR015590">
    <property type="entry name" value="Aldehyde_DH_dom"/>
</dbReference>
<dbReference type="NCBIfam" id="TIGR02299">
    <property type="entry name" value="HpaE"/>
    <property type="match status" value="1"/>
</dbReference>
<evidence type="ECO:0000256" key="4">
    <source>
        <dbReference type="PROSITE-ProRule" id="PRU10007"/>
    </source>
</evidence>
<dbReference type="InterPro" id="IPR016163">
    <property type="entry name" value="Ald_DH_C"/>
</dbReference>
<dbReference type="PANTHER" id="PTHR43720:SF2">
    <property type="entry name" value="2-AMINOMUCONIC SEMIALDEHYDE DEHYDROGENASE"/>
    <property type="match status" value="1"/>
</dbReference>
<evidence type="ECO:0000313" key="7">
    <source>
        <dbReference type="EMBL" id="MDR7152545.1"/>
    </source>
</evidence>
<dbReference type="GO" id="GO:0018480">
    <property type="term" value="F:5-carboxymethyl-2-hydroxymuconic-semialdehyde dehydrogenase activity"/>
    <property type="evidence" value="ECO:0007669"/>
    <property type="project" value="UniProtKB-EC"/>
</dbReference>
<evidence type="ECO:0000259" key="6">
    <source>
        <dbReference type="Pfam" id="PF00171"/>
    </source>
</evidence>
<keyword evidence="3" id="KW-0520">NAD</keyword>
<dbReference type="RefSeq" id="WP_310321403.1">
    <property type="nucleotide sequence ID" value="NZ_JAVDWU010000012.1"/>
</dbReference>
<dbReference type="InterPro" id="IPR016162">
    <property type="entry name" value="Ald_DH_N"/>
</dbReference>
<evidence type="ECO:0000256" key="1">
    <source>
        <dbReference type="ARBA" id="ARBA00009986"/>
    </source>
</evidence>
<dbReference type="Proteomes" id="UP001265700">
    <property type="component" value="Unassembled WGS sequence"/>
</dbReference>
<gene>
    <name evidence="7" type="ORF">J2W49_004523</name>
</gene>
<dbReference type="EC" id="1.2.1.60" evidence="7"/>
<dbReference type="PROSITE" id="PS00687">
    <property type="entry name" value="ALDEHYDE_DEHYDR_GLU"/>
    <property type="match status" value="1"/>
</dbReference>
<keyword evidence="2 5" id="KW-0560">Oxidoreductase</keyword>
<evidence type="ECO:0000256" key="3">
    <source>
        <dbReference type="ARBA" id="ARBA00023027"/>
    </source>
</evidence>
<dbReference type="EMBL" id="JAVDWU010000012">
    <property type="protein sequence ID" value="MDR7152545.1"/>
    <property type="molecule type" value="Genomic_DNA"/>
</dbReference>
<dbReference type="PROSITE" id="PS00070">
    <property type="entry name" value="ALDEHYDE_DEHYDR_CYS"/>
    <property type="match status" value="1"/>
</dbReference>
<dbReference type="InterPro" id="IPR016161">
    <property type="entry name" value="Ald_DH/histidinol_DH"/>
</dbReference>
<dbReference type="PANTHER" id="PTHR43720">
    <property type="entry name" value="2-AMINOMUCONIC SEMIALDEHYDE DEHYDROGENASE"/>
    <property type="match status" value="1"/>
</dbReference>
<accession>A0ABU1WTD8</accession>
<dbReference type="Pfam" id="PF00171">
    <property type="entry name" value="Aldedh"/>
    <property type="match status" value="1"/>
</dbReference>
<protein>
    <submittedName>
        <fullName evidence="7">5-carboxymethyl-2-hydroxymuconic-semialdehyde dehydrogenase</fullName>
        <ecNumber evidence="7">1.2.1.60</ecNumber>
    </submittedName>
</protein>
<evidence type="ECO:0000256" key="2">
    <source>
        <dbReference type="ARBA" id="ARBA00023002"/>
    </source>
</evidence>
<dbReference type="Gene3D" id="3.40.605.10">
    <property type="entry name" value="Aldehyde Dehydrogenase, Chain A, domain 1"/>
    <property type="match status" value="1"/>
</dbReference>
<reference evidence="7 8" key="1">
    <citation type="submission" date="2023-07" db="EMBL/GenBank/DDBJ databases">
        <title>Sorghum-associated microbial communities from plants grown in Nebraska, USA.</title>
        <authorList>
            <person name="Schachtman D."/>
        </authorList>
    </citation>
    <scope>NUCLEOTIDE SEQUENCE [LARGE SCALE GENOMIC DNA]</scope>
    <source>
        <strain evidence="7 8">4249</strain>
    </source>
</reference>
<dbReference type="Gene3D" id="3.40.309.10">
    <property type="entry name" value="Aldehyde Dehydrogenase, Chain A, domain 2"/>
    <property type="match status" value="1"/>
</dbReference>
<dbReference type="SUPFAM" id="SSF53720">
    <property type="entry name" value="ALDH-like"/>
    <property type="match status" value="1"/>
</dbReference>